<dbReference type="Proteomes" id="UP001642484">
    <property type="component" value="Unassembled WGS sequence"/>
</dbReference>
<organism evidence="3 4">
    <name type="scientific">Durusdinium trenchii</name>
    <dbReference type="NCBI Taxonomy" id="1381693"/>
    <lineage>
        <taxon>Eukaryota</taxon>
        <taxon>Sar</taxon>
        <taxon>Alveolata</taxon>
        <taxon>Dinophyceae</taxon>
        <taxon>Suessiales</taxon>
        <taxon>Symbiodiniaceae</taxon>
        <taxon>Durusdinium</taxon>
    </lineage>
</organism>
<comment type="caution">
    <text evidence="3">The sequence shown here is derived from an EMBL/GenBank/DDBJ whole genome shotgun (WGS) entry which is preliminary data.</text>
</comment>
<name>A0ABP0NPX1_9DINO</name>
<dbReference type="EMBL" id="CAXAMN010022028">
    <property type="protein sequence ID" value="CAK9065594.1"/>
    <property type="molecule type" value="Genomic_DNA"/>
</dbReference>
<dbReference type="Gene3D" id="4.10.280.110">
    <property type="entry name" value="Pre-mRNA processing factor 4 domain"/>
    <property type="match status" value="1"/>
</dbReference>
<dbReference type="Pfam" id="PF08799">
    <property type="entry name" value="PRP4"/>
    <property type="match status" value="1"/>
</dbReference>
<feature type="domain" description="Pre-mRNA processing factor 4 (PRP4)-like" evidence="2">
    <location>
        <begin position="501"/>
        <end position="553"/>
    </location>
</feature>
<reference evidence="3 4" key="1">
    <citation type="submission" date="2024-02" db="EMBL/GenBank/DDBJ databases">
        <authorList>
            <person name="Chen Y."/>
            <person name="Shah S."/>
            <person name="Dougan E. K."/>
            <person name="Thang M."/>
            <person name="Chan C."/>
        </authorList>
    </citation>
    <scope>NUCLEOTIDE SEQUENCE [LARGE SCALE GENOMIC DNA]</scope>
</reference>
<feature type="compositionally biased region" description="Basic and acidic residues" evidence="1">
    <location>
        <begin position="428"/>
        <end position="438"/>
    </location>
</feature>
<dbReference type="SMART" id="SM00500">
    <property type="entry name" value="SFM"/>
    <property type="match status" value="1"/>
</dbReference>
<dbReference type="InterPro" id="IPR014906">
    <property type="entry name" value="PRP4-like"/>
</dbReference>
<evidence type="ECO:0000313" key="4">
    <source>
        <dbReference type="Proteomes" id="UP001642484"/>
    </source>
</evidence>
<dbReference type="InterPro" id="IPR029033">
    <property type="entry name" value="His_PPase_superfam"/>
</dbReference>
<keyword evidence="4" id="KW-1185">Reference proteome</keyword>
<protein>
    <recommendedName>
        <fullName evidence="2">Pre-mRNA processing factor 4 (PRP4)-like domain-containing protein</fullName>
    </recommendedName>
</protein>
<sequence length="743" mass="82210">MQHLVGFLAAAGACALLGAWWLWTEVPHADYVLLSEDERLARFNERCFAEVTVGFPEEEEEMPSEWAMHSAVVALLHGEVSPAERWLDDPHPPASWDCRPADLPRHWRINQRMHFQAVAADGTLLERSFDPDLDPSAHDDEEPWAQHSCAAQQLTSEGFKQAVLNGRHLAARYEQVLSSASLEVLSVDSKPSRTAVVGTLLPLLPDVEGTVSIHMVPMAPELASVTATDDLLARWCHVGTLPCTRDACMTPAAATEAIQRADSEICKDSGESLGWLQLARKNRHFALVSLDVVRLTRLMARLGLTCREVTRETPLQRPARGSMLQMERWARHEEVRWRILWNGLDVSVLVCGDVGDPSSPRGCEESLILRMLDANRTGAWGAVRGADPSGGSPPRGTVTEPEGTGQGHQGQGDSRDDLDPTGATEEVSYQRRGDRERARAAEYLREQAVEEERQREVERTREREALEFKRWPSVSAKEVVVPAQEKAASDSEDEEDEVSRAHRESTQRRLRELGQPATFFAETDAERWDRLQRCELNRDQDVLADGSTNVMQILDRRQQREREAAGGIRGTDIVDAEDAEFAALEGTVSRHEPIEQDSASEEEGGPRLAAVLGKDTERDKEAEEAQKKLDEASHEVTSWIRSMSSCSDLQRSCNSGSCATFGESAWWKLLGRCRLPLLAASVHLSSQQESGGLGRAYGGPLGLSAKKTGYRLQLLTRDHVQGRTAAVGIVYAAMCSVSSVSQE</sequence>
<feature type="region of interest" description="Disordered" evidence="1">
    <location>
        <begin position="481"/>
        <end position="511"/>
    </location>
</feature>
<accession>A0ABP0NPX1</accession>
<dbReference type="InterPro" id="IPR036285">
    <property type="entry name" value="PRP4-like_sf"/>
</dbReference>
<dbReference type="SUPFAM" id="SSF53254">
    <property type="entry name" value="Phosphoglycerate mutase-like"/>
    <property type="match status" value="1"/>
</dbReference>
<feature type="region of interest" description="Disordered" evidence="1">
    <location>
        <begin position="380"/>
        <end position="438"/>
    </location>
</feature>
<proteinExistence type="predicted"/>
<dbReference type="Gene3D" id="3.40.50.1240">
    <property type="entry name" value="Phosphoglycerate mutase-like"/>
    <property type="match status" value="1"/>
</dbReference>
<feature type="compositionally biased region" description="Basic and acidic residues" evidence="1">
    <location>
        <begin position="498"/>
        <end position="511"/>
    </location>
</feature>
<gene>
    <name evidence="3" type="ORF">CCMP2556_LOCUS32237</name>
</gene>
<dbReference type="SUPFAM" id="SSF158230">
    <property type="entry name" value="PRP4-like"/>
    <property type="match status" value="1"/>
</dbReference>
<evidence type="ECO:0000259" key="2">
    <source>
        <dbReference type="SMART" id="SM00500"/>
    </source>
</evidence>
<evidence type="ECO:0000313" key="3">
    <source>
        <dbReference type="EMBL" id="CAK9065594.1"/>
    </source>
</evidence>
<evidence type="ECO:0000256" key="1">
    <source>
        <dbReference type="SAM" id="MobiDB-lite"/>
    </source>
</evidence>
<feature type="region of interest" description="Disordered" evidence="1">
    <location>
        <begin position="588"/>
        <end position="607"/>
    </location>
</feature>